<accession>A0A8E2JP54</accession>
<feature type="compositionally biased region" description="Low complexity" evidence="1">
    <location>
        <begin position="1022"/>
        <end position="1051"/>
    </location>
</feature>
<organism evidence="2 3">
    <name type="scientific">Glonium stellatum</name>
    <dbReference type="NCBI Taxonomy" id="574774"/>
    <lineage>
        <taxon>Eukaryota</taxon>
        <taxon>Fungi</taxon>
        <taxon>Dikarya</taxon>
        <taxon>Ascomycota</taxon>
        <taxon>Pezizomycotina</taxon>
        <taxon>Dothideomycetes</taxon>
        <taxon>Pleosporomycetidae</taxon>
        <taxon>Gloniales</taxon>
        <taxon>Gloniaceae</taxon>
        <taxon>Glonium</taxon>
    </lineage>
</organism>
<keyword evidence="3" id="KW-1185">Reference proteome</keyword>
<feature type="compositionally biased region" description="Basic and acidic residues" evidence="1">
    <location>
        <begin position="102"/>
        <end position="124"/>
    </location>
</feature>
<protein>
    <submittedName>
        <fullName evidence="2">Uncharacterized protein</fullName>
    </submittedName>
</protein>
<feature type="compositionally biased region" description="Pro residues" evidence="1">
    <location>
        <begin position="944"/>
        <end position="956"/>
    </location>
</feature>
<feature type="compositionally biased region" description="Basic and acidic residues" evidence="1">
    <location>
        <begin position="721"/>
        <end position="730"/>
    </location>
</feature>
<gene>
    <name evidence="2" type="ORF">AOQ84DRAFT_226077</name>
</gene>
<feature type="region of interest" description="Disordered" evidence="1">
    <location>
        <begin position="91"/>
        <end position="124"/>
    </location>
</feature>
<evidence type="ECO:0000313" key="2">
    <source>
        <dbReference type="EMBL" id="OCL04368.1"/>
    </source>
</evidence>
<feature type="compositionally biased region" description="Basic and acidic residues" evidence="1">
    <location>
        <begin position="181"/>
        <end position="194"/>
    </location>
</feature>
<feature type="compositionally biased region" description="Low complexity" evidence="1">
    <location>
        <begin position="195"/>
        <end position="209"/>
    </location>
</feature>
<feature type="region of interest" description="Disordered" evidence="1">
    <location>
        <begin position="780"/>
        <end position="923"/>
    </location>
</feature>
<dbReference type="Proteomes" id="UP000250140">
    <property type="component" value="Unassembled WGS sequence"/>
</dbReference>
<feature type="compositionally biased region" description="Low complexity" evidence="1">
    <location>
        <begin position="865"/>
        <end position="921"/>
    </location>
</feature>
<feature type="compositionally biased region" description="Low complexity" evidence="1">
    <location>
        <begin position="839"/>
        <end position="851"/>
    </location>
</feature>
<feature type="compositionally biased region" description="Low complexity" evidence="1">
    <location>
        <begin position="217"/>
        <end position="228"/>
    </location>
</feature>
<feature type="region of interest" description="Disordered" evidence="1">
    <location>
        <begin position="984"/>
        <end position="1057"/>
    </location>
</feature>
<feature type="region of interest" description="Disordered" evidence="1">
    <location>
        <begin position="554"/>
        <end position="581"/>
    </location>
</feature>
<evidence type="ECO:0000313" key="3">
    <source>
        <dbReference type="Proteomes" id="UP000250140"/>
    </source>
</evidence>
<feature type="non-terminal residue" evidence="2">
    <location>
        <position position="1057"/>
    </location>
</feature>
<dbReference type="EMBL" id="KV750533">
    <property type="protein sequence ID" value="OCL04368.1"/>
    <property type="molecule type" value="Genomic_DNA"/>
</dbReference>
<proteinExistence type="predicted"/>
<reference evidence="2 3" key="1">
    <citation type="journal article" date="2016" name="Nat. Commun.">
        <title>Ectomycorrhizal ecology is imprinted in the genome of the dominant symbiotic fungus Cenococcum geophilum.</title>
        <authorList>
            <consortium name="DOE Joint Genome Institute"/>
            <person name="Peter M."/>
            <person name="Kohler A."/>
            <person name="Ohm R.A."/>
            <person name="Kuo A."/>
            <person name="Krutzmann J."/>
            <person name="Morin E."/>
            <person name="Arend M."/>
            <person name="Barry K.W."/>
            <person name="Binder M."/>
            <person name="Choi C."/>
            <person name="Clum A."/>
            <person name="Copeland A."/>
            <person name="Grisel N."/>
            <person name="Haridas S."/>
            <person name="Kipfer T."/>
            <person name="LaButti K."/>
            <person name="Lindquist E."/>
            <person name="Lipzen A."/>
            <person name="Maire R."/>
            <person name="Meier B."/>
            <person name="Mihaltcheva S."/>
            <person name="Molinier V."/>
            <person name="Murat C."/>
            <person name="Poggeler S."/>
            <person name="Quandt C.A."/>
            <person name="Sperisen C."/>
            <person name="Tritt A."/>
            <person name="Tisserant E."/>
            <person name="Crous P.W."/>
            <person name="Henrissat B."/>
            <person name="Nehls U."/>
            <person name="Egli S."/>
            <person name="Spatafora J.W."/>
            <person name="Grigoriev I.V."/>
            <person name="Martin F.M."/>
        </authorList>
    </citation>
    <scope>NUCLEOTIDE SEQUENCE [LARGE SCALE GENOMIC DNA]</scope>
    <source>
        <strain evidence="2 3">CBS 207.34</strain>
    </source>
</reference>
<dbReference type="AlphaFoldDB" id="A0A8E2JP54"/>
<feature type="compositionally biased region" description="Low complexity" evidence="1">
    <location>
        <begin position="780"/>
        <end position="814"/>
    </location>
</feature>
<feature type="region of interest" description="Disordered" evidence="1">
    <location>
        <begin position="707"/>
        <end position="730"/>
    </location>
</feature>
<feature type="compositionally biased region" description="Basic and acidic residues" evidence="1">
    <location>
        <begin position="818"/>
        <end position="827"/>
    </location>
</feature>
<dbReference type="OrthoDB" id="3946750at2759"/>
<name>A0A8E2JP54_9PEZI</name>
<sequence length="1057" mass="115848">MLSLHAHSNAGPRLAILPASISSRTTLSTRRTAIRTTSLTLNNQGSRNMSWWGRNSDWWKHVDPRFHKWMRQRLQDVQAQDQPSWKLSQINTQSHKHRCFSRTKEQKAQHSNGGRDGDKPEGMSDHEWARLNYIKSFKKFLEEDPYNALFGRSNQWLNRRERKSSWISEHFMPMLMPNDIKLNKEPKGKEDTTKSSKATATTQVGSSSATREESTHSSESSSLSSSSTPPHPPTPGWVYDPITGRMVMEQVEGSSEILRAQIFQNDAIDIPVKPFKGRKGKATITSSSSGLSDLDDGRALPYEASNPVDDALAEYEKRAKPYQVSGQGDSALDKALSDYENRQMAEHNYQQRHYPEFLLSQQEWLIQQHPGHAKQDNPAENVAEQPEKYIVKKSSELHISSRKQALNGGSSAYEDGLDPPALAFERWGGYEGGERLKSSATQKEWLVQEDFAETSPTNTYTAAPGKDHELKHILATPKKNEPEILGKLPRDDIDLLRPSDIRARMGITKETRKETDGEKAKVRAQLEKNFEHIQGNRERGLETSLERLIRVTGNRAADQGPEQKPAPEHCPGSDQEPSDLAETNCAAKQVRSDNGQEPTTRKLHDPISSLKDAMCGPPYDGYPHEPVKLAANTDKLANIKSVNGNGLRDQLTEMNREVEMVGSDVAKAEKEVVDMTTKQEQCLHDVALVREIRNIYEDRYGAITTQHRQEKAGEVNQSDGDDTKVSKGLDDYEKRMGSKLYGFTMGDDNIEAEMAAMGVNPSIKALFDYSPSSAVTSVQSTVSSEPTAPSPAVPSVTGTVPTESTVPSSTSEPSTNDKTTEIAKEPEVQSSPMPIIRHSPPSNAAAPSSTPVLDANEELLKPLQAPESPSTVPSVSSTEPPEPATEPATASMIDSFKASTKSSSTSNQETTPTGTPRPSTPHVYKVLAYDPSTDTLTTATTLTPPLPSTSEPPIPLPTALSKLSNPGKFLPHLPPAFEPITSTANLLILRETTDPTSSSSSATPAPATPPRSSTPQQHPDDSANTTTSSSSANPSPSTPNTTATTTTATSTRRINPI</sequence>
<feature type="compositionally biased region" description="Low complexity" evidence="1">
    <location>
        <begin position="994"/>
        <end position="1015"/>
    </location>
</feature>
<feature type="region of interest" description="Disordered" evidence="1">
    <location>
        <begin position="935"/>
        <end position="960"/>
    </location>
</feature>
<evidence type="ECO:0000256" key="1">
    <source>
        <dbReference type="SAM" id="MobiDB-lite"/>
    </source>
</evidence>
<feature type="region of interest" description="Disordered" evidence="1">
    <location>
        <begin position="177"/>
        <end position="239"/>
    </location>
</feature>